<dbReference type="PANTHER" id="PTHR13779:SF7">
    <property type="entry name" value="ATPASE WRNIP1"/>
    <property type="match status" value="1"/>
</dbReference>
<dbReference type="AlphaFoldDB" id="A0A9D5C8P8"/>
<evidence type="ECO:0000313" key="3">
    <source>
        <dbReference type="EMBL" id="KAJ0968189.1"/>
    </source>
</evidence>
<comment type="caution">
    <text evidence="3">The sequence shown here is derived from an EMBL/GenBank/DDBJ whole genome shotgun (WGS) entry which is preliminary data.</text>
</comment>
<dbReference type="Gene3D" id="3.40.50.300">
    <property type="entry name" value="P-loop containing nucleotide triphosphate hydrolases"/>
    <property type="match status" value="1"/>
</dbReference>
<organism evidence="3 4">
    <name type="scientific">Dioscorea zingiberensis</name>
    <dbReference type="NCBI Taxonomy" id="325984"/>
    <lineage>
        <taxon>Eukaryota</taxon>
        <taxon>Viridiplantae</taxon>
        <taxon>Streptophyta</taxon>
        <taxon>Embryophyta</taxon>
        <taxon>Tracheophyta</taxon>
        <taxon>Spermatophyta</taxon>
        <taxon>Magnoliopsida</taxon>
        <taxon>Liliopsida</taxon>
        <taxon>Dioscoreales</taxon>
        <taxon>Dioscoreaceae</taxon>
        <taxon>Dioscorea</taxon>
    </lineage>
</organism>
<dbReference type="SUPFAM" id="SSF52540">
    <property type="entry name" value="P-loop containing nucleoside triphosphate hydrolases"/>
    <property type="match status" value="1"/>
</dbReference>
<dbReference type="GO" id="GO:0000731">
    <property type="term" value="P:DNA synthesis involved in DNA repair"/>
    <property type="evidence" value="ECO:0007669"/>
    <property type="project" value="TreeGrafter"/>
</dbReference>
<feature type="compositionally biased region" description="Low complexity" evidence="1">
    <location>
        <begin position="26"/>
        <end position="36"/>
    </location>
</feature>
<dbReference type="Pfam" id="PF00004">
    <property type="entry name" value="AAA"/>
    <property type="match status" value="1"/>
</dbReference>
<dbReference type="GO" id="GO:0017116">
    <property type="term" value="F:single-stranded DNA helicase activity"/>
    <property type="evidence" value="ECO:0007669"/>
    <property type="project" value="TreeGrafter"/>
</dbReference>
<reference evidence="3" key="1">
    <citation type="submission" date="2021-03" db="EMBL/GenBank/DDBJ databases">
        <authorList>
            <person name="Li Z."/>
            <person name="Yang C."/>
        </authorList>
    </citation>
    <scope>NUCLEOTIDE SEQUENCE</scope>
    <source>
        <strain evidence="3">Dzin_1.0</strain>
        <tissue evidence="3">Leaf</tissue>
    </source>
</reference>
<dbReference type="GO" id="GO:0006261">
    <property type="term" value="P:DNA-templated DNA replication"/>
    <property type="evidence" value="ECO:0007669"/>
    <property type="project" value="TreeGrafter"/>
</dbReference>
<dbReference type="PANTHER" id="PTHR13779">
    <property type="entry name" value="WERNER HELICASE-INTERACTING PROTEIN 1 FAMILY MEMBER"/>
    <property type="match status" value="1"/>
</dbReference>
<proteinExistence type="predicted"/>
<dbReference type="InterPro" id="IPR027417">
    <property type="entry name" value="P-loop_NTPase"/>
</dbReference>
<dbReference type="GO" id="GO:0005634">
    <property type="term" value="C:nucleus"/>
    <property type="evidence" value="ECO:0007669"/>
    <property type="project" value="TreeGrafter"/>
</dbReference>
<feature type="region of interest" description="Disordered" evidence="1">
    <location>
        <begin position="17"/>
        <end position="39"/>
    </location>
</feature>
<sequence>MVAGTVAMQASKWSRSASGGADYRRSSPPSVVSPRSGELSLPENLLSGLIPRKISCGQDNILGPSSILRLALACSPFLPLVLWGPPASDKTSIAQSIASSWPHHFVFLSAVTAGVKDVRSVIDDALRDRSHCQTILFVDEIHCFSKAEQDSFLPGIEDGSIIFISATIAKPSFHLTTPLLSRSRVLSLHPLNPDHIASLLRRDG</sequence>
<dbReference type="GO" id="GO:0016887">
    <property type="term" value="F:ATP hydrolysis activity"/>
    <property type="evidence" value="ECO:0007669"/>
    <property type="project" value="InterPro"/>
</dbReference>
<dbReference type="EMBL" id="JAGGNH010000007">
    <property type="protein sequence ID" value="KAJ0968189.1"/>
    <property type="molecule type" value="Genomic_DNA"/>
</dbReference>
<gene>
    <name evidence="3" type="ORF">J5N97_025106</name>
</gene>
<dbReference type="OrthoDB" id="10265467at2759"/>
<dbReference type="InterPro" id="IPR003959">
    <property type="entry name" value="ATPase_AAA_core"/>
</dbReference>
<feature type="domain" description="ATPase AAA-type core" evidence="2">
    <location>
        <begin position="81"/>
        <end position="184"/>
    </location>
</feature>
<dbReference type="CDD" id="cd00009">
    <property type="entry name" value="AAA"/>
    <property type="match status" value="1"/>
</dbReference>
<keyword evidence="4" id="KW-1185">Reference proteome</keyword>
<dbReference type="Proteomes" id="UP001085076">
    <property type="component" value="Miscellaneous, Linkage group lg07"/>
</dbReference>
<name>A0A9D5C8P8_9LILI</name>
<protein>
    <recommendedName>
        <fullName evidence="2">ATPase AAA-type core domain-containing protein</fullName>
    </recommendedName>
</protein>
<dbReference type="GO" id="GO:0008047">
    <property type="term" value="F:enzyme activator activity"/>
    <property type="evidence" value="ECO:0007669"/>
    <property type="project" value="TreeGrafter"/>
</dbReference>
<evidence type="ECO:0000313" key="4">
    <source>
        <dbReference type="Proteomes" id="UP001085076"/>
    </source>
</evidence>
<dbReference type="InterPro" id="IPR051314">
    <property type="entry name" value="AAA_ATPase_RarA/MGS1/WRNIP1"/>
</dbReference>
<reference evidence="3" key="2">
    <citation type="journal article" date="2022" name="Hortic Res">
        <title>The genome of Dioscorea zingiberensis sheds light on the biosynthesis, origin and evolution of the medicinally important diosgenin saponins.</title>
        <authorList>
            <person name="Li Y."/>
            <person name="Tan C."/>
            <person name="Li Z."/>
            <person name="Guo J."/>
            <person name="Li S."/>
            <person name="Chen X."/>
            <person name="Wang C."/>
            <person name="Dai X."/>
            <person name="Yang H."/>
            <person name="Song W."/>
            <person name="Hou L."/>
            <person name="Xu J."/>
            <person name="Tong Z."/>
            <person name="Xu A."/>
            <person name="Yuan X."/>
            <person name="Wang W."/>
            <person name="Yang Q."/>
            <person name="Chen L."/>
            <person name="Sun Z."/>
            <person name="Wang K."/>
            <person name="Pan B."/>
            <person name="Chen J."/>
            <person name="Bao Y."/>
            <person name="Liu F."/>
            <person name="Qi X."/>
            <person name="Gang D.R."/>
            <person name="Wen J."/>
            <person name="Li J."/>
        </authorList>
    </citation>
    <scope>NUCLEOTIDE SEQUENCE</scope>
    <source>
        <strain evidence="3">Dzin_1.0</strain>
    </source>
</reference>
<evidence type="ECO:0000259" key="2">
    <source>
        <dbReference type="Pfam" id="PF00004"/>
    </source>
</evidence>
<accession>A0A9D5C8P8</accession>
<evidence type="ECO:0000256" key="1">
    <source>
        <dbReference type="SAM" id="MobiDB-lite"/>
    </source>
</evidence>
<dbReference type="GO" id="GO:0005524">
    <property type="term" value="F:ATP binding"/>
    <property type="evidence" value="ECO:0007669"/>
    <property type="project" value="InterPro"/>
</dbReference>